<protein>
    <recommendedName>
        <fullName evidence="5">Peptidase M14 domain-containing protein</fullName>
    </recommendedName>
</protein>
<comment type="caution">
    <text evidence="3">Lacks conserved residue(s) required for the propagation of feature annotation.</text>
</comment>
<proteinExistence type="inferred from homology"/>
<dbReference type="InterPro" id="IPR050821">
    <property type="entry name" value="Cytosolic_carboxypeptidase"/>
</dbReference>
<sequence>MLAKCKYNVNLLVAENLSRDLLEILQSHKANLCQKRQTFKISGSILNILLHIISNNQGKANFLRDNGTEILKSFCQDLTIKDRRGDRLLSRSWTILSKCRTPKLLPIADDFSPMQFDAPEVHWKKRSSVFKAQKRSDDELRASYDKFFIELQSLMGGNGTEESTPSLSSSVTELYDQLHTERVCGLYLFEDIALPDRLFLNDASGPEEFLHQKNCNIYREKLLKVLYNECKDNSRSSTNLNSFIHDNDEPSVDLDVVYDLDQLLDPSHSNVGFHSRGDSLQFESRFESGNLRKVIRLVHQEYNLILTPDVNTAKHHQWFYFSVKNMRSDQIYTFNIINYEKTNSQFNFGMQPVMFSQLEYEQRGLGWTRVGQDVIYYKNEFSKSMAAGSNYMTASFKIQFPHSTGDVCYLAYHFPYTYTRLLTHLEVLQCSKSQDTYLRIDSLNKTLNNHDVPLITITSNNDNARPLLERKLVVLTSRVHPGETNASFMMEGVLDQLVSDSQLASVLRSNFIFKLVPMLNVEGVINGCHRCGLTGDDLNRQWDKPHPILHPSVYHAKGILAYCHQILKTSHLPDKKQQADQPFLFCDFHGHSRKKSIFLYGCSGDESWLPSDSDRSTNSSHTENQNKGQQIKPSHLSSMGKCFVNALLELAEEQESTSVGERKLQNSLLNLDNRWRDQSFVIQVQKVHDHPVGPTESDLDLILSATTNSH</sequence>
<dbReference type="InterPro" id="IPR000834">
    <property type="entry name" value="Peptidase_M14"/>
</dbReference>
<evidence type="ECO:0000256" key="4">
    <source>
        <dbReference type="SAM" id="MobiDB-lite"/>
    </source>
</evidence>
<reference evidence="6 7" key="1">
    <citation type="journal article" date="2018" name="Nat. Ecol. Evol.">
        <title>Genomic signatures of mitonuclear coevolution across populations of Tigriopus californicus.</title>
        <authorList>
            <person name="Barreto F.S."/>
            <person name="Watson E.T."/>
            <person name="Lima T.G."/>
            <person name="Willett C.S."/>
            <person name="Edmands S."/>
            <person name="Li W."/>
            <person name="Burton R.S."/>
        </authorList>
    </citation>
    <scope>NUCLEOTIDE SEQUENCE [LARGE SCALE GENOMIC DNA]</scope>
    <source>
        <strain evidence="6 7">San Diego</strain>
    </source>
</reference>
<evidence type="ECO:0000256" key="2">
    <source>
        <dbReference type="ARBA" id="ARBA00005988"/>
    </source>
</evidence>
<dbReference type="SUPFAM" id="SSF53187">
    <property type="entry name" value="Zn-dependent exopeptidases"/>
    <property type="match status" value="1"/>
</dbReference>
<dbReference type="Pfam" id="PF25571">
    <property type="entry name" value="TPR_CCP1_N"/>
    <property type="match status" value="1"/>
</dbReference>
<evidence type="ECO:0000256" key="1">
    <source>
        <dbReference type="ARBA" id="ARBA00001947"/>
    </source>
</evidence>
<dbReference type="PROSITE" id="PS52035">
    <property type="entry name" value="PEPTIDASE_M14"/>
    <property type="match status" value="1"/>
</dbReference>
<dbReference type="InterPro" id="IPR040626">
    <property type="entry name" value="Pepdidase_M14_N"/>
</dbReference>
<dbReference type="PANTHER" id="PTHR12756">
    <property type="entry name" value="CYTOSOLIC CARBOXYPEPTIDASE"/>
    <property type="match status" value="1"/>
</dbReference>
<feature type="region of interest" description="Disordered" evidence="4">
    <location>
        <begin position="611"/>
        <end position="635"/>
    </location>
</feature>
<comment type="caution">
    <text evidence="6">The sequence shown here is derived from an EMBL/GenBank/DDBJ whole genome shotgun (WGS) entry which is preliminary data.</text>
</comment>
<feature type="domain" description="Peptidase M14" evidence="5">
    <location>
        <begin position="414"/>
        <end position="710"/>
    </location>
</feature>
<dbReference type="AlphaFoldDB" id="A0A553NPI7"/>
<dbReference type="EMBL" id="VCGU01000011">
    <property type="protein sequence ID" value="TRY67361.1"/>
    <property type="molecule type" value="Genomic_DNA"/>
</dbReference>
<evidence type="ECO:0000313" key="6">
    <source>
        <dbReference type="EMBL" id="TRY67361.1"/>
    </source>
</evidence>
<dbReference type="GO" id="GO:0008270">
    <property type="term" value="F:zinc ion binding"/>
    <property type="evidence" value="ECO:0007669"/>
    <property type="project" value="InterPro"/>
</dbReference>
<dbReference type="OMA" id="FAMKIRM"/>
<dbReference type="PANTHER" id="PTHR12756:SF11">
    <property type="entry name" value="CYTOSOLIC CARBOXYPEPTIDASE 1"/>
    <property type="match status" value="1"/>
</dbReference>
<dbReference type="Gene3D" id="3.40.630.10">
    <property type="entry name" value="Zn peptidases"/>
    <property type="match status" value="1"/>
</dbReference>
<organism evidence="6 7">
    <name type="scientific">Tigriopus californicus</name>
    <name type="common">Marine copepod</name>
    <dbReference type="NCBI Taxonomy" id="6832"/>
    <lineage>
        <taxon>Eukaryota</taxon>
        <taxon>Metazoa</taxon>
        <taxon>Ecdysozoa</taxon>
        <taxon>Arthropoda</taxon>
        <taxon>Crustacea</taxon>
        <taxon>Multicrustacea</taxon>
        <taxon>Hexanauplia</taxon>
        <taxon>Copepoda</taxon>
        <taxon>Harpacticoida</taxon>
        <taxon>Harpacticidae</taxon>
        <taxon>Tigriopus</taxon>
    </lineage>
</organism>
<name>A0A553NPI7_TIGCA</name>
<dbReference type="GO" id="GO:0004181">
    <property type="term" value="F:metallocarboxypeptidase activity"/>
    <property type="evidence" value="ECO:0007669"/>
    <property type="project" value="InterPro"/>
</dbReference>
<dbReference type="Pfam" id="PF18027">
    <property type="entry name" value="Pepdidase_M14_N"/>
    <property type="match status" value="1"/>
</dbReference>
<evidence type="ECO:0000313" key="7">
    <source>
        <dbReference type="Proteomes" id="UP000318571"/>
    </source>
</evidence>
<keyword evidence="7" id="KW-1185">Reference proteome</keyword>
<comment type="similarity">
    <text evidence="2 3">Belongs to the peptidase M14 family.</text>
</comment>
<comment type="cofactor">
    <cofactor evidence="1">
        <name>Zn(2+)</name>
        <dbReference type="ChEBI" id="CHEBI:29105"/>
    </cofactor>
</comment>
<feature type="non-terminal residue" evidence="6">
    <location>
        <position position="710"/>
    </location>
</feature>
<evidence type="ECO:0000259" key="5">
    <source>
        <dbReference type="PROSITE" id="PS52035"/>
    </source>
</evidence>
<dbReference type="STRING" id="6832.A0A553NPI7"/>
<dbReference type="GO" id="GO:0006508">
    <property type="term" value="P:proteolysis"/>
    <property type="evidence" value="ECO:0007669"/>
    <property type="project" value="InterPro"/>
</dbReference>
<dbReference type="Gene3D" id="2.60.40.3120">
    <property type="match status" value="1"/>
</dbReference>
<accession>A0A553NPI7</accession>
<gene>
    <name evidence="6" type="ORF">TCAL_03285</name>
</gene>
<feature type="compositionally biased region" description="Polar residues" evidence="4">
    <location>
        <begin position="616"/>
        <end position="635"/>
    </location>
</feature>
<evidence type="ECO:0000256" key="3">
    <source>
        <dbReference type="PROSITE-ProRule" id="PRU01379"/>
    </source>
</evidence>
<dbReference type="Proteomes" id="UP000318571">
    <property type="component" value="Chromosome 4"/>
</dbReference>